<dbReference type="PANTHER" id="PTHR17224:SF1">
    <property type="entry name" value="PEPTIDYL-TRNA HYDROLASE"/>
    <property type="match status" value="1"/>
</dbReference>
<accession>A0ABT8Z019</accession>
<dbReference type="SUPFAM" id="SSF54909">
    <property type="entry name" value="Dimeric alpha+beta barrel"/>
    <property type="match status" value="1"/>
</dbReference>
<evidence type="ECO:0000256" key="9">
    <source>
        <dbReference type="RuleBase" id="RU004320"/>
    </source>
</evidence>
<dbReference type="InterPro" id="IPR001328">
    <property type="entry name" value="Pept_tRNA_hydro"/>
</dbReference>
<evidence type="ECO:0000256" key="8">
    <source>
        <dbReference type="RuleBase" id="RU000673"/>
    </source>
</evidence>
<dbReference type="InterPro" id="IPR036416">
    <property type="entry name" value="Pept_tRNA_hydro_sf"/>
</dbReference>
<proteinExistence type="inferred from homology"/>
<evidence type="ECO:0000256" key="5">
    <source>
        <dbReference type="ARBA" id="ARBA00038063"/>
    </source>
</evidence>
<dbReference type="CDD" id="cd00462">
    <property type="entry name" value="PTH"/>
    <property type="match status" value="1"/>
</dbReference>
<feature type="binding site" evidence="7">
    <location>
        <position position="66"/>
    </location>
    <ligand>
        <name>tRNA</name>
        <dbReference type="ChEBI" id="CHEBI:17843"/>
    </ligand>
</feature>
<evidence type="ECO:0000256" key="2">
    <source>
        <dbReference type="ARBA" id="ARBA00022555"/>
    </source>
</evidence>
<dbReference type="InterPro" id="IPR007138">
    <property type="entry name" value="ABM_dom"/>
</dbReference>
<dbReference type="RefSeq" id="WP_304386226.1">
    <property type="nucleotide sequence ID" value="NZ_JAUPBL010000158.1"/>
</dbReference>
<dbReference type="PROSITE" id="PS01196">
    <property type="entry name" value="PEPT_TRNA_HYDROL_2"/>
    <property type="match status" value="1"/>
</dbReference>
<comment type="subcellular location">
    <subcellularLocation>
        <location evidence="7">Cytoplasm</location>
    </subcellularLocation>
</comment>
<dbReference type="InterPro" id="IPR011008">
    <property type="entry name" value="Dimeric_a/b-barrel"/>
</dbReference>
<dbReference type="NCBIfam" id="TIGR00447">
    <property type="entry name" value="pth"/>
    <property type="match status" value="1"/>
</dbReference>
<comment type="function">
    <text evidence="7">Catalyzes the release of premature peptidyl moieties from peptidyl-tRNA molecules trapped in stalled 50S ribosomal subunits, and thus maintains levels of free tRNAs and 50S ribosomes.</text>
</comment>
<comment type="caution">
    <text evidence="11">The sequence shown here is derived from an EMBL/GenBank/DDBJ whole genome shotgun (WGS) entry which is preliminary data.</text>
</comment>
<protein>
    <recommendedName>
        <fullName evidence="6 7">Peptidyl-tRNA hydrolase</fullName>
        <shortName evidence="7">Pth</shortName>
        <ecNumber evidence="1 7">3.1.1.29</ecNumber>
    </recommendedName>
</protein>
<feature type="binding site" evidence="7">
    <location>
        <position position="68"/>
    </location>
    <ligand>
        <name>tRNA</name>
        <dbReference type="ChEBI" id="CHEBI:17843"/>
    </ligand>
</feature>
<sequence length="299" mass="34015">MTTKLIIGLGNPGDEYKNNRHNVGFILIDKIAENLSLNFDTNKKKSLYTRGKSKDIEYILLKPQTFMNLSGESALYISKFFNVKLDDIIVIYDDMDIPFGTFKIKKGGSSGGHNGIKSLIAQLHSDDFTRIRIGIGRPSAGKKVNDYVLSNFSKKEMEELNTVIADNVIEAVKTALFESPIIAQNKYNKKINSKDNSNKSKVNKNMIKIVSKNPVKEENKKEFIETAKELIEKSRKEEGCISYSLYESLDGKYLTFIEEWRDEKAIENHNNSEHFKSIVPKLAQLTENGKDVVLYKELK</sequence>
<comment type="subunit">
    <text evidence="7">Monomer.</text>
</comment>
<dbReference type="PROSITE" id="PS01195">
    <property type="entry name" value="PEPT_TRNA_HYDROL_1"/>
    <property type="match status" value="1"/>
</dbReference>
<evidence type="ECO:0000259" key="10">
    <source>
        <dbReference type="PROSITE" id="PS51725"/>
    </source>
</evidence>
<dbReference type="Gene3D" id="3.30.70.100">
    <property type="match status" value="1"/>
</dbReference>
<keyword evidence="12" id="KW-1185">Reference proteome</keyword>
<dbReference type="EMBL" id="JAUPBM010000213">
    <property type="protein sequence ID" value="MDO7021487.1"/>
    <property type="molecule type" value="Genomic_DNA"/>
</dbReference>
<keyword evidence="4 7" id="KW-0694">RNA-binding</keyword>
<evidence type="ECO:0000256" key="1">
    <source>
        <dbReference type="ARBA" id="ARBA00013260"/>
    </source>
</evidence>
<dbReference type="Gene3D" id="3.40.50.1470">
    <property type="entry name" value="Peptidyl-tRNA hydrolase"/>
    <property type="match status" value="1"/>
</dbReference>
<feature type="binding site" evidence="7">
    <location>
        <position position="16"/>
    </location>
    <ligand>
        <name>tRNA</name>
        <dbReference type="ChEBI" id="CHEBI:17843"/>
    </ligand>
</feature>
<evidence type="ECO:0000313" key="11">
    <source>
        <dbReference type="EMBL" id="MDO7021487.1"/>
    </source>
</evidence>
<keyword evidence="2 7" id="KW-0820">tRNA-binding</keyword>
<keyword evidence="3 7" id="KW-0378">Hydrolase</keyword>
<dbReference type="EC" id="3.1.1.29" evidence="1 7"/>
<dbReference type="PANTHER" id="PTHR17224">
    <property type="entry name" value="PEPTIDYL-TRNA HYDROLASE"/>
    <property type="match status" value="1"/>
</dbReference>
<evidence type="ECO:0000313" key="12">
    <source>
        <dbReference type="Proteomes" id="UP001175147"/>
    </source>
</evidence>
<evidence type="ECO:0000256" key="6">
    <source>
        <dbReference type="ARBA" id="ARBA00050038"/>
    </source>
</evidence>
<evidence type="ECO:0000256" key="3">
    <source>
        <dbReference type="ARBA" id="ARBA00022801"/>
    </source>
</evidence>
<dbReference type="HAMAP" id="MF_00083">
    <property type="entry name" value="Pept_tRNA_hydro_bact"/>
    <property type="match status" value="1"/>
</dbReference>
<feature type="binding site" evidence="7">
    <location>
        <position position="114"/>
    </location>
    <ligand>
        <name>tRNA</name>
        <dbReference type="ChEBI" id="CHEBI:17843"/>
    </ligand>
</feature>
<comment type="function">
    <text evidence="7">Hydrolyzes ribosome-free peptidyl-tRNAs (with 1 or more amino acids incorporated), which drop off the ribosome during protein synthesis, or as a result of ribosome stalling.</text>
</comment>
<gene>
    <name evidence="7 11" type="primary">pth</name>
    <name evidence="11" type="ORF">Q5M86_11975</name>
</gene>
<dbReference type="SUPFAM" id="SSF53178">
    <property type="entry name" value="Peptidyl-tRNA hydrolase-like"/>
    <property type="match status" value="1"/>
</dbReference>
<evidence type="ECO:0000256" key="7">
    <source>
        <dbReference type="HAMAP-Rule" id="MF_00083"/>
    </source>
</evidence>
<dbReference type="InterPro" id="IPR018171">
    <property type="entry name" value="Pept_tRNA_hydro_CS"/>
</dbReference>
<dbReference type="PROSITE" id="PS51725">
    <property type="entry name" value="ABM"/>
    <property type="match status" value="1"/>
</dbReference>
<feature type="site" description="Stabilizes the basic form of H active site to accept a proton" evidence="7">
    <location>
        <position position="93"/>
    </location>
</feature>
<keyword evidence="7" id="KW-0963">Cytoplasm</keyword>
<dbReference type="GO" id="GO:0004045">
    <property type="term" value="F:peptidyl-tRNA hydrolase activity"/>
    <property type="evidence" value="ECO:0007669"/>
    <property type="project" value="UniProtKB-EC"/>
</dbReference>
<feature type="active site" description="Proton acceptor" evidence="7">
    <location>
        <position position="21"/>
    </location>
</feature>
<dbReference type="Pfam" id="PF03992">
    <property type="entry name" value="ABM"/>
    <property type="match status" value="1"/>
</dbReference>
<reference evidence="11" key="1">
    <citation type="submission" date="2023-07" db="EMBL/GenBank/DDBJ databases">
        <title>Mucosal microbiota of week-old chicken and adult hens.</title>
        <authorList>
            <person name="Volf J."/>
            <person name="Karasova D."/>
            <person name="Crhanova M."/>
            <person name="Faldynova M."/>
            <person name="Prikrylova H."/>
            <person name="Zeman M."/>
            <person name="Babak V."/>
            <person name="Rajova J."/>
            <person name="Rychlik I."/>
        </authorList>
    </citation>
    <scope>NUCLEOTIDE SEQUENCE</scope>
    <source>
        <strain evidence="11">ET902</strain>
    </source>
</reference>
<feature type="site" description="Discriminates between blocked and unblocked aminoacyl-tRNA" evidence="7">
    <location>
        <position position="11"/>
    </location>
</feature>
<comment type="catalytic activity">
    <reaction evidence="7 8">
        <text>an N-acyl-L-alpha-aminoacyl-tRNA + H2O = an N-acyl-L-amino acid + a tRNA + H(+)</text>
        <dbReference type="Rhea" id="RHEA:54448"/>
        <dbReference type="Rhea" id="RHEA-COMP:10123"/>
        <dbReference type="Rhea" id="RHEA-COMP:13883"/>
        <dbReference type="ChEBI" id="CHEBI:15377"/>
        <dbReference type="ChEBI" id="CHEBI:15378"/>
        <dbReference type="ChEBI" id="CHEBI:59874"/>
        <dbReference type="ChEBI" id="CHEBI:78442"/>
        <dbReference type="ChEBI" id="CHEBI:138191"/>
        <dbReference type="EC" id="3.1.1.29"/>
    </reaction>
</comment>
<dbReference type="Pfam" id="PF01195">
    <property type="entry name" value="Pept_tRNA_hydro"/>
    <property type="match status" value="1"/>
</dbReference>
<dbReference type="Proteomes" id="UP001175147">
    <property type="component" value="Unassembled WGS sequence"/>
</dbReference>
<evidence type="ECO:0000256" key="4">
    <source>
        <dbReference type="ARBA" id="ARBA00022884"/>
    </source>
</evidence>
<feature type="domain" description="ABM" evidence="10">
    <location>
        <begin position="207"/>
        <end position="294"/>
    </location>
</feature>
<organism evidence="11 12">
    <name type="scientific">Brachyspira innocens</name>
    <dbReference type="NCBI Taxonomy" id="13264"/>
    <lineage>
        <taxon>Bacteria</taxon>
        <taxon>Pseudomonadati</taxon>
        <taxon>Spirochaetota</taxon>
        <taxon>Spirochaetia</taxon>
        <taxon>Brachyspirales</taxon>
        <taxon>Brachyspiraceae</taxon>
        <taxon>Brachyspira</taxon>
    </lineage>
</organism>
<comment type="similarity">
    <text evidence="5 7 9">Belongs to the PTH family.</text>
</comment>
<name>A0ABT8Z019_9SPIR</name>